<proteinExistence type="predicted"/>
<evidence type="ECO:0000313" key="1">
    <source>
        <dbReference type="EMBL" id="DAD46776.1"/>
    </source>
</evidence>
<gene>
    <name evidence="1" type="ORF">HUJ06_016713</name>
</gene>
<organism evidence="1 2">
    <name type="scientific">Nelumbo nucifera</name>
    <name type="common">Sacred lotus</name>
    <dbReference type="NCBI Taxonomy" id="4432"/>
    <lineage>
        <taxon>Eukaryota</taxon>
        <taxon>Viridiplantae</taxon>
        <taxon>Streptophyta</taxon>
        <taxon>Embryophyta</taxon>
        <taxon>Tracheophyta</taxon>
        <taxon>Spermatophyta</taxon>
        <taxon>Magnoliopsida</taxon>
        <taxon>Proteales</taxon>
        <taxon>Nelumbonaceae</taxon>
        <taxon>Nelumbo</taxon>
    </lineage>
</organism>
<protein>
    <submittedName>
        <fullName evidence="1">Uncharacterized protein</fullName>
    </submittedName>
</protein>
<sequence>MAFPPSLLAPLWCKTPCGPFPCLPNTFRADLAAINGFNQWERLSWSLGCAGGFGTRASFAVETGTCSSFLDLSGFGTRVQEFQYVIIAEAATIVAAWVEKAFGSLPEAGGRGHFREKIETFHLGTLESDRIQWKGEFQSRKSGMLHFYTVTIKCHQHKNSNPPGSIFHRSLNRHHLFQGVEVNLHLKGYFLIYNKMLLAHELLLTVQSG</sequence>
<keyword evidence="2" id="KW-1185">Reference proteome</keyword>
<name>A0A822ZV78_NELNU</name>
<dbReference type="EMBL" id="DUZY01000008">
    <property type="protein sequence ID" value="DAD46776.1"/>
    <property type="molecule type" value="Genomic_DNA"/>
</dbReference>
<evidence type="ECO:0000313" key="2">
    <source>
        <dbReference type="Proteomes" id="UP000607653"/>
    </source>
</evidence>
<reference evidence="1 2" key="1">
    <citation type="journal article" date="2020" name="Mol. Biol. Evol.">
        <title>Distinct Expression and Methylation Patterns for Genes with Different Fates following a Single Whole-Genome Duplication in Flowering Plants.</title>
        <authorList>
            <person name="Shi T."/>
            <person name="Rahmani R.S."/>
            <person name="Gugger P.F."/>
            <person name="Wang M."/>
            <person name="Li H."/>
            <person name="Zhang Y."/>
            <person name="Li Z."/>
            <person name="Wang Q."/>
            <person name="Van de Peer Y."/>
            <person name="Marchal K."/>
            <person name="Chen J."/>
        </authorList>
    </citation>
    <scope>NUCLEOTIDE SEQUENCE [LARGE SCALE GENOMIC DNA]</scope>
    <source>
        <tissue evidence="1">Leaf</tissue>
    </source>
</reference>
<dbReference type="AlphaFoldDB" id="A0A822ZV78"/>
<comment type="caution">
    <text evidence="1">The sequence shown here is derived from an EMBL/GenBank/DDBJ whole genome shotgun (WGS) entry which is preliminary data.</text>
</comment>
<dbReference type="Proteomes" id="UP000607653">
    <property type="component" value="Unassembled WGS sequence"/>
</dbReference>
<accession>A0A822ZV78</accession>